<dbReference type="InterPro" id="IPR036969">
    <property type="entry name" value="Citrate_synthase_sf"/>
</dbReference>
<dbReference type="Pfam" id="PF00285">
    <property type="entry name" value="Citrate_synt"/>
    <property type="match status" value="1"/>
</dbReference>
<dbReference type="GO" id="GO:0005759">
    <property type="term" value="C:mitochondrial matrix"/>
    <property type="evidence" value="ECO:0007669"/>
    <property type="project" value="TreeGrafter"/>
</dbReference>
<keyword evidence="2 4" id="KW-0808">Transferase</keyword>
<dbReference type="NCBIfam" id="TIGR01793">
    <property type="entry name" value="cit_synth_euk"/>
    <property type="match status" value="1"/>
</dbReference>
<sequence length="696" mass="77620">MASAFRAVFKQSRPSALAPSARFASTSSKTVSLKDRLADLIPAEIENVKATRAAHGKKSFGPVLVDQLYGGMRGLPALIWDGSILDPEEGIRFRGRTIPECQELLPRAPGSSEPLPEGLFWLLLTGEVPTQEQVTALSRDWAARATIPDFVEDILDRCPDTLHPMSQFSLAVTALNRDSAFAKAYQQGISKKEYWQPTFEDGMDLIAKLPNIAGRIYRNVYGKGKIPTIEPNRDYSWNLAHLLGFDQDPAFVDLLRLYITIHSDHEGGNVSAHTGKLVGSALSDPFLAFSASLNGLAGPLHGLANQEVLLWLRKMQFKIGENASDEAVKEYVWSTLKAGQVVPGYGHAVLRKTDPRYTAQRKFALKHMPDDPLFQLVGQVFKIVPDILLAAGKAKNPWPNVDAHSGVLLTHYGLKEMQFYTVLFGVSRAFGVTAQLIWDRALGAPLERPKSYSTVAIQQMFKDKPTIVKQSSSWDGHVGSKAHRTNAARLKEQQRLREIQEESERKRRAAEKDEEETVSKRQKVQEEDSEDDEAPSHPRAGFPADFFSDPSRAPLPPPSDDESDEVALTVDAPVDAVDLEWRRFQEAVLNAPDEREAYERATVVAEPVLAVESPSGFPPAQTDVGHQVSQHEEVVDQAELRRRREQEERELIMDRLLDEERAQEEADEKVTVLKLRLNALKKQREAARKLKSKSAP</sequence>
<dbReference type="FunFam" id="1.10.580.10:FF:000001">
    <property type="entry name" value="Citrate synthase"/>
    <property type="match status" value="1"/>
</dbReference>
<dbReference type="FunCoup" id="A0A401H241">
    <property type="interactions" value="363"/>
</dbReference>
<evidence type="ECO:0000256" key="3">
    <source>
        <dbReference type="PIRSR" id="PIRSR610109-1"/>
    </source>
</evidence>
<dbReference type="GO" id="GO:0005975">
    <property type="term" value="P:carbohydrate metabolic process"/>
    <property type="evidence" value="ECO:0007669"/>
    <property type="project" value="TreeGrafter"/>
</dbReference>
<feature type="region of interest" description="Disordered" evidence="5">
    <location>
        <begin position="614"/>
        <end position="643"/>
    </location>
</feature>
<dbReference type="RefSeq" id="XP_027619372.1">
    <property type="nucleotide sequence ID" value="XM_027763571.1"/>
</dbReference>
<dbReference type="AlphaFoldDB" id="A0A401H241"/>
<gene>
    <name evidence="6" type="ORF">SCP_1302740</name>
</gene>
<keyword evidence="7" id="KW-1185">Reference proteome</keyword>
<dbReference type="GO" id="GO:0006099">
    <property type="term" value="P:tricarboxylic acid cycle"/>
    <property type="evidence" value="ECO:0007669"/>
    <property type="project" value="InterPro"/>
</dbReference>
<dbReference type="PROSITE" id="PS00480">
    <property type="entry name" value="CITRATE_SYNTHASE"/>
    <property type="match status" value="1"/>
</dbReference>
<feature type="compositionally biased region" description="Basic and acidic residues" evidence="5">
    <location>
        <begin position="489"/>
        <end position="505"/>
    </location>
</feature>
<dbReference type="Gene3D" id="1.10.580.10">
    <property type="entry name" value="Citrate Synthase, domain 1"/>
    <property type="match status" value="1"/>
</dbReference>
<dbReference type="EMBL" id="BFAD01000013">
    <property type="protein sequence ID" value="GBE88459.1"/>
    <property type="molecule type" value="Genomic_DNA"/>
</dbReference>
<evidence type="ECO:0000256" key="2">
    <source>
        <dbReference type="ARBA" id="ARBA00022679"/>
    </source>
</evidence>
<dbReference type="PANTHER" id="PTHR11739:SF8">
    <property type="entry name" value="CITRATE SYNTHASE, MITOCHONDRIAL"/>
    <property type="match status" value="1"/>
</dbReference>
<dbReference type="GO" id="GO:0046912">
    <property type="term" value="F:acyltransferase activity, acyl groups converted into alkyl on transfer"/>
    <property type="evidence" value="ECO:0007669"/>
    <property type="project" value="InterPro"/>
</dbReference>
<feature type="active site" evidence="3">
    <location>
        <position position="402"/>
    </location>
</feature>
<evidence type="ECO:0000313" key="7">
    <source>
        <dbReference type="Proteomes" id="UP000287166"/>
    </source>
</evidence>
<dbReference type="InterPro" id="IPR016143">
    <property type="entry name" value="Citrate_synth-like_sm_a-sub"/>
</dbReference>
<dbReference type="InterPro" id="IPR010109">
    <property type="entry name" value="Citrate_synthase_euk"/>
</dbReference>
<proteinExistence type="inferred from homology"/>
<dbReference type="GeneID" id="38785376"/>
<dbReference type="InParanoid" id="A0A401H241"/>
<evidence type="ECO:0000256" key="4">
    <source>
        <dbReference type="RuleBase" id="RU000441"/>
    </source>
</evidence>
<feature type="compositionally biased region" description="Basic and acidic residues" evidence="5">
    <location>
        <begin position="629"/>
        <end position="643"/>
    </location>
</feature>
<dbReference type="SUPFAM" id="SSF48256">
    <property type="entry name" value="Citrate synthase"/>
    <property type="match status" value="1"/>
</dbReference>
<dbReference type="Gene3D" id="1.10.230.10">
    <property type="entry name" value="Cytochrome P450-Terp, domain 2"/>
    <property type="match status" value="1"/>
</dbReference>
<feature type="active site" evidence="3">
    <location>
        <position position="301"/>
    </location>
</feature>
<evidence type="ECO:0000256" key="1">
    <source>
        <dbReference type="ARBA" id="ARBA00010566"/>
    </source>
</evidence>
<comment type="caution">
    <text evidence="6">The sequence shown here is derived from an EMBL/GenBank/DDBJ whole genome shotgun (WGS) entry which is preliminary data.</text>
</comment>
<evidence type="ECO:0000256" key="5">
    <source>
        <dbReference type="SAM" id="MobiDB-lite"/>
    </source>
</evidence>
<feature type="region of interest" description="Disordered" evidence="5">
    <location>
        <begin position="468"/>
        <end position="571"/>
    </location>
</feature>
<reference evidence="6 7" key="1">
    <citation type="journal article" date="2018" name="Sci. Rep.">
        <title>Genome sequence of the cauliflower mushroom Sparassis crispa (Hanabiratake) and its association with beneficial usage.</title>
        <authorList>
            <person name="Kiyama R."/>
            <person name="Furutani Y."/>
            <person name="Kawaguchi K."/>
            <person name="Nakanishi T."/>
        </authorList>
    </citation>
    <scope>NUCLEOTIDE SEQUENCE [LARGE SCALE GENOMIC DNA]</scope>
</reference>
<name>A0A401H241_9APHY</name>
<dbReference type="OrthoDB" id="8017587at2759"/>
<dbReference type="STRING" id="139825.A0A401H241"/>
<feature type="compositionally biased region" description="Basic and acidic residues" evidence="5">
    <location>
        <begin position="517"/>
        <end position="526"/>
    </location>
</feature>
<dbReference type="Proteomes" id="UP000287166">
    <property type="component" value="Unassembled WGS sequence"/>
</dbReference>
<feature type="active site" evidence="3">
    <location>
        <position position="347"/>
    </location>
</feature>
<protein>
    <recommendedName>
        <fullName evidence="4">Citrate synthase</fullName>
    </recommendedName>
</protein>
<dbReference type="InterPro" id="IPR019810">
    <property type="entry name" value="Citrate_synthase_AS"/>
</dbReference>
<dbReference type="InterPro" id="IPR016142">
    <property type="entry name" value="Citrate_synth-like_lrg_a-sub"/>
</dbReference>
<comment type="similarity">
    <text evidence="1 4">Belongs to the citrate synthase family.</text>
</comment>
<dbReference type="PRINTS" id="PR00143">
    <property type="entry name" value="CITRTSNTHASE"/>
</dbReference>
<accession>A0A401H241</accession>
<organism evidence="6 7">
    <name type="scientific">Sparassis crispa</name>
    <dbReference type="NCBI Taxonomy" id="139825"/>
    <lineage>
        <taxon>Eukaryota</taxon>
        <taxon>Fungi</taxon>
        <taxon>Dikarya</taxon>
        <taxon>Basidiomycota</taxon>
        <taxon>Agaricomycotina</taxon>
        <taxon>Agaricomycetes</taxon>
        <taxon>Polyporales</taxon>
        <taxon>Sparassidaceae</taxon>
        <taxon>Sparassis</taxon>
    </lineage>
</organism>
<dbReference type="InterPro" id="IPR002020">
    <property type="entry name" value="Citrate_synthase"/>
</dbReference>
<dbReference type="FunFam" id="1.10.230.10:FF:000001">
    <property type="entry name" value="Citrate synthase"/>
    <property type="match status" value="1"/>
</dbReference>
<dbReference type="GO" id="GO:0006101">
    <property type="term" value="P:citrate metabolic process"/>
    <property type="evidence" value="ECO:0007669"/>
    <property type="project" value="InterPro"/>
</dbReference>
<dbReference type="NCBIfam" id="NF007128">
    <property type="entry name" value="PRK09569.1"/>
    <property type="match status" value="1"/>
</dbReference>
<dbReference type="PANTHER" id="PTHR11739">
    <property type="entry name" value="CITRATE SYNTHASE"/>
    <property type="match status" value="1"/>
</dbReference>
<evidence type="ECO:0000313" key="6">
    <source>
        <dbReference type="EMBL" id="GBE88459.1"/>
    </source>
</evidence>